<dbReference type="Proteomes" id="UP001497700">
    <property type="component" value="Unassembled WGS sequence"/>
</dbReference>
<gene>
    <name evidence="1" type="ORF">F4820DRAFT_421380</name>
</gene>
<accession>A0ACB9Z057</accession>
<reference evidence="1 2" key="1">
    <citation type="journal article" date="2022" name="New Phytol.">
        <title>Ecological generalism drives hyperdiversity of secondary metabolite gene clusters in xylarialean endophytes.</title>
        <authorList>
            <person name="Franco M.E.E."/>
            <person name="Wisecaver J.H."/>
            <person name="Arnold A.E."/>
            <person name="Ju Y.M."/>
            <person name="Slot J.C."/>
            <person name="Ahrendt S."/>
            <person name="Moore L.P."/>
            <person name="Eastman K.E."/>
            <person name="Scott K."/>
            <person name="Konkel Z."/>
            <person name="Mondo S.J."/>
            <person name="Kuo A."/>
            <person name="Hayes R.D."/>
            <person name="Haridas S."/>
            <person name="Andreopoulos B."/>
            <person name="Riley R."/>
            <person name="LaButti K."/>
            <person name="Pangilinan J."/>
            <person name="Lipzen A."/>
            <person name="Amirebrahimi M."/>
            <person name="Yan J."/>
            <person name="Adam C."/>
            <person name="Keymanesh K."/>
            <person name="Ng V."/>
            <person name="Louie K."/>
            <person name="Northen T."/>
            <person name="Drula E."/>
            <person name="Henrissat B."/>
            <person name="Hsieh H.M."/>
            <person name="Youens-Clark K."/>
            <person name="Lutzoni F."/>
            <person name="Miadlikowska J."/>
            <person name="Eastwood D.C."/>
            <person name="Hamelin R.C."/>
            <person name="Grigoriev I.V."/>
            <person name="U'Ren J.M."/>
        </authorList>
    </citation>
    <scope>NUCLEOTIDE SEQUENCE [LARGE SCALE GENOMIC DNA]</scope>
    <source>
        <strain evidence="1 2">CBS 119005</strain>
    </source>
</reference>
<evidence type="ECO:0000313" key="2">
    <source>
        <dbReference type="Proteomes" id="UP001497700"/>
    </source>
</evidence>
<keyword evidence="2" id="KW-1185">Reference proteome</keyword>
<evidence type="ECO:0000313" key="1">
    <source>
        <dbReference type="EMBL" id="KAI4865101.1"/>
    </source>
</evidence>
<proteinExistence type="predicted"/>
<organism evidence="1 2">
    <name type="scientific">Hypoxylon rubiginosum</name>
    <dbReference type="NCBI Taxonomy" id="110542"/>
    <lineage>
        <taxon>Eukaryota</taxon>
        <taxon>Fungi</taxon>
        <taxon>Dikarya</taxon>
        <taxon>Ascomycota</taxon>
        <taxon>Pezizomycotina</taxon>
        <taxon>Sordariomycetes</taxon>
        <taxon>Xylariomycetidae</taxon>
        <taxon>Xylariales</taxon>
        <taxon>Hypoxylaceae</taxon>
        <taxon>Hypoxylon</taxon>
    </lineage>
</organism>
<protein>
    <submittedName>
        <fullName evidence="1">DUF590-domain-containing protein</fullName>
    </submittedName>
</protein>
<comment type="caution">
    <text evidence="1">The sequence shown here is derived from an EMBL/GenBank/DDBJ whole genome shotgun (WGS) entry which is preliminary data.</text>
</comment>
<sequence>MTSLGSLYGSKEDRPEFKTNMNVDYVVQYKLDKGQEEAEAGFIQLIEALTRVGLASEVRTGDESSLLVFVRVASPNYLANHIYRERVQDWLYGVRISTPDKDVGNEFTNQPVAEAERLRTVYLLITKPKNEGGAGITPNVGQWKNVTSVFPLHDHAFNRQWIKQWSSKYFLNEHDLEQIRDKFGENIAFYFAFMQSYFAFLLFPASFGFGAWILLGRYSWLFALVTSLWSIVFFEWWQKKEADLAVQWGVRGVSRIQHPRSQFKWDHEAADPVTGEAVKVYPPTKRLRTQLLQIPFAFGCLAILGALYVFCFSIEIFLGEIYNGPLKSYLTFTPTIILTGVLPTLSTILGSCAETLTDMENYETNDTHHAALVRKLFIINFITSYTPLFLSAFVYMPFGNLLVPYLDIWRVAAEKFTSEKSIATQGFHINPDRLKKQMIYFTVTAQIVNFALEVVVPYVKRKVFNEVEKAQAKGKALTANDVPEEHAFLERVRNEAKLDIYDVTGDYREMVVQFGYLSLFSAIWPLTPLAFLINNWIELRSDAMKIAVSSQRPTPWRADSIGPWLNALGFLSWLGSLVSAAIVYLFSGDAEGPGGDPSNIVAWGLLLSILVSEHLYLAAQWTVRYALSQIDSPGSQKERAQRFAMRKQVLEESLGLEVTEKPLPPTPAAGEKITRESLEEEARNISTKGGGTPEELFWLRQQGMDETIQIGRRLISQAKVATL</sequence>
<dbReference type="EMBL" id="MU393476">
    <property type="protein sequence ID" value="KAI4865101.1"/>
    <property type="molecule type" value="Genomic_DNA"/>
</dbReference>
<name>A0ACB9Z057_9PEZI</name>